<accession>A0A251TY52</accession>
<gene>
    <name evidence="2" type="ORF">HannXRQ_Chr09g0254711</name>
</gene>
<evidence type="ECO:0000256" key="1">
    <source>
        <dbReference type="SAM" id="MobiDB-lite"/>
    </source>
</evidence>
<organism evidence="2 3">
    <name type="scientific">Helianthus annuus</name>
    <name type="common">Common sunflower</name>
    <dbReference type="NCBI Taxonomy" id="4232"/>
    <lineage>
        <taxon>Eukaryota</taxon>
        <taxon>Viridiplantae</taxon>
        <taxon>Streptophyta</taxon>
        <taxon>Embryophyta</taxon>
        <taxon>Tracheophyta</taxon>
        <taxon>Spermatophyta</taxon>
        <taxon>Magnoliopsida</taxon>
        <taxon>eudicotyledons</taxon>
        <taxon>Gunneridae</taxon>
        <taxon>Pentapetalae</taxon>
        <taxon>asterids</taxon>
        <taxon>campanulids</taxon>
        <taxon>Asterales</taxon>
        <taxon>Asteraceae</taxon>
        <taxon>Asteroideae</taxon>
        <taxon>Heliantheae alliance</taxon>
        <taxon>Heliantheae</taxon>
        <taxon>Helianthus</taxon>
    </lineage>
</organism>
<proteinExistence type="predicted"/>
<name>A0A251TY52_HELAN</name>
<dbReference type="InParanoid" id="A0A251TY52"/>
<dbReference type="EMBL" id="CM007898">
    <property type="protein sequence ID" value="OTG14921.1"/>
    <property type="molecule type" value="Genomic_DNA"/>
</dbReference>
<keyword evidence="3" id="KW-1185">Reference proteome</keyword>
<dbReference type="Proteomes" id="UP000215914">
    <property type="component" value="Chromosome 9"/>
</dbReference>
<evidence type="ECO:0000313" key="2">
    <source>
        <dbReference type="EMBL" id="OTG14921.1"/>
    </source>
</evidence>
<protein>
    <submittedName>
        <fullName evidence="2">Uncharacterized protein</fullName>
    </submittedName>
</protein>
<reference evidence="3" key="1">
    <citation type="journal article" date="2017" name="Nature">
        <title>The sunflower genome provides insights into oil metabolism, flowering and Asterid evolution.</title>
        <authorList>
            <person name="Badouin H."/>
            <person name="Gouzy J."/>
            <person name="Grassa C.J."/>
            <person name="Murat F."/>
            <person name="Staton S.E."/>
            <person name="Cottret L."/>
            <person name="Lelandais-Briere C."/>
            <person name="Owens G.L."/>
            <person name="Carrere S."/>
            <person name="Mayjonade B."/>
            <person name="Legrand L."/>
            <person name="Gill N."/>
            <person name="Kane N.C."/>
            <person name="Bowers J.E."/>
            <person name="Hubner S."/>
            <person name="Bellec A."/>
            <person name="Berard A."/>
            <person name="Berges H."/>
            <person name="Blanchet N."/>
            <person name="Boniface M.C."/>
            <person name="Brunel D."/>
            <person name="Catrice O."/>
            <person name="Chaidir N."/>
            <person name="Claudel C."/>
            <person name="Donnadieu C."/>
            <person name="Faraut T."/>
            <person name="Fievet G."/>
            <person name="Helmstetter N."/>
            <person name="King M."/>
            <person name="Knapp S.J."/>
            <person name="Lai Z."/>
            <person name="Le Paslier M.C."/>
            <person name="Lippi Y."/>
            <person name="Lorenzon L."/>
            <person name="Mandel J.R."/>
            <person name="Marage G."/>
            <person name="Marchand G."/>
            <person name="Marquand E."/>
            <person name="Bret-Mestries E."/>
            <person name="Morien E."/>
            <person name="Nambeesan S."/>
            <person name="Nguyen T."/>
            <person name="Pegot-Espagnet P."/>
            <person name="Pouilly N."/>
            <person name="Raftis F."/>
            <person name="Sallet E."/>
            <person name="Schiex T."/>
            <person name="Thomas J."/>
            <person name="Vandecasteele C."/>
            <person name="Vares D."/>
            <person name="Vear F."/>
            <person name="Vautrin S."/>
            <person name="Crespi M."/>
            <person name="Mangin B."/>
            <person name="Burke J.M."/>
            <person name="Salse J."/>
            <person name="Munos S."/>
            <person name="Vincourt P."/>
            <person name="Rieseberg L.H."/>
            <person name="Langlade N.B."/>
        </authorList>
    </citation>
    <scope>NUCLEOTIDE SEQUENCE [LARGE SCALE GENOMIC DNA]</scope>
    <source>
        <strain evidence="3">cv. SF193</strain>
    </source>
</reference>
<dbReference type="AlphaFoldDB" id="A0A251TY52"/>
<feature type="region of interest" description="Disordered" evidence="1">
    <location>
        <begin position="1"/>
        <end position="20"/>
    </location>
</feature>
<evidence type="ECO:0000313" key="3">
    <source>
        <dbReference type="Proteomes" id="UP000215914"/>
    </source>
</evidence>
<sequence>MHNVQHLKHQETQTNYPSTGSSTAVHFLTFSHGSQSERLIFSSHGSTFPFHSLSQLLTKLHQTPLSLSLSLTLGDSRTSCQISQDAVS</sequence>